<gene>
    <name evidence="1" type="ORF">WJX81_005234</name>
</gene>
<evidence type="ECO:0000313" key="1">
    <source>
        <dbReference type="EMBL" id="KAK9827985.1"/>
    </source>
</evidence>
<proteinExistence type="predicted"/>
<comment type="caution">
    <text evidence="1">The sequence shown here is derived from an EMBL/GenBank/DDBJ whole genome shotgun (WGS) entry which is preliminary data.</text>
</comment>
<name>A0AAW1R231_9CHLO</name>
<accession>A0AAW1R231</accession>
<sequence length="260" mass="29133">MVFPTQWHELEDSFCEYHKHYNVEYFTAEPSYYFPLSLWRFRAAHFILNDLRAASIQNVLLLDLRDTIFQGNPFGSMPGFDGSSPDHGLASSYVLFTQEGDSDHNVTIGGNPFNSLWVEKCFNDSVLQAISDSNVVCSGTVFGGLDAMLAYLQLLFDVANFATKPGCLSLGGIDQGLHNYILHWLKPRRPDLLSFDTLVLENDDSPIYTVGSVEIHMTGGSDGMVVRNRRGRVPAVLHQVDRHPSLLEHVAALSMDQLRH</sequence>
<dbReference type="AlphaFoldDB" id="A0AAW1R231"/>
<dbReference type="Proteomes" id="UP001445335">
    <property type="component" value="Unassembled WGS sequence"/>
</dbReference>
<keyword evidence="2" id="KW-1185">Reference proteome</keyword>
<reference evidence="1 2" key="1">
    <citation type="journal article" date="2024" name="Nat. Commun.">
        <title>Phylogenomics reveals the evolutionary origins of lichenization in chlorophyte algae.</title>
        <authorList>
            <person name="Puginier C."/>
            <person name="Libourel C."/>
            <person name="Otte J."/>
            <person name="Skaloud P."/>
            <person name="Haon M."/>
            <person name="Grisel S."/>
            <person name="Petersen M."/>
            <person name="Berrin J.G."/>
            <person name="Delaux P.M."/>
            <person name="Dal Grande F."/>
            <person name="Keller J."/>
        </authorList>
    </citation>
    <scope>NUCLEOTIDE SEQUENCE [LARGE SCALE GENOMIC DNA]</scope>
    <source>
        <strain evidence="1 2">SAG 245.80</strain>
    </source>
</reference>
<evidence type="ECO:0000313" key="2">
    <source>
        <dbReference type="Proteomes" id="UP001445335"/>
    </source>
</evidence>
<organism evidence="1 2">
    <name type="scientific">Elliptochloris bilobata</name>
    <dbReference type="NCBI Taxonomy" id="381761"/>
    <lineage>
        <taxon>Eukaryota</taxon>
        <taxon>Viridiplantae</taxon>
        <taxon>Chlorophyta</taxon>
        <taxon>core chlorophytes</taxon>
        <taxon>Trebouxiophyceae</taxon>
        <taxon>Trebouxiophyceae incertae sedis</taxon>
        <taxon>Elliptochloris clade</taxon>
        <taxon>Elliptochloris</taxon>
    </lineage>
</organism>
<protein>
    <submittedName>
        <fullName evidence="1">Uncharacterized protein</fullName>
    </submittedName>
</protein>
<dbReference type="EMBL" id="JALJOU010000054">
    <property type="protein sequence ID" value="KAK9827985.1"/>
    <property type="molecule type" value="Genomic_DNA"/>
</dbReference>